<dbReference type="InterPro" id="IPR011051">
    <property type="entry name" value="RmlC_Cupin_sf"/>
</dbReference>
<keyword evidence="2" id="KW-0456">Lyase</keyword>
<dbReference type="GO" id="GO:0016829">
    <property type="term" value="F:lyase activity"/>
    <property type="evidence" value="ECO:0007669"/>
    <property type="project" value="UniProtKB-KW"/>
</dbReference>
<dbReference type="RefSeq" id="WP_093092830.1">
    <property type="nucleotide sequence ID" value="NZ_FOTQ01000002.1"/>
</dbReference>
<accession>A0A1I4LGY3</accession>
<dbReference type="AlphaFoldDB" id="A0A1I4LGY3"/>
<dbReference type="Gene3D" id="2.60.120.10">
    <property type="entry name" value="Jelly Rolls"/>
    <property type="match status" value="1"/>
</dbReference>
<dbReference type="InterPro" id="IPR013096">
    <property type="entry name" value="Cupin_2"/>
</dbReference>
<dbReference type="OrthoDB" id="5592106at2"/>
<organism evidence="2 3">
    <name type="scientific">Shimia aestuarii</name>
    <dbReference type="NCBI Taxonomy" id="254406"/>
    <lineage>
        <taxon>Bacteria</taxon>
        <taxon>Pseudomonadati</taxon>
        <taxon>Pseudomonadota</taxon>
        <taxon>Alphaproteobacteria</taxon>
        <taxon>Rhodobacterales</taxon>
        <taxon>Roseobacteraceae</taxon>
    </lineage>
</organism>
<gene>
    <name evidence="2" type="ORF">SAMN04488042_10283</name>
</gene>
<feature type="domain" description="Cupin type-2" evidence="1">
    <location>
        <begin position="69"/>
        <end position="122"/>
    </location>
</feature>
<proteinExistence type="predicted"/>
<dbReference type="STRING" id="254406.SAMN04488042_10283"/>
<evidence type="ECO:0000313" key="3">
    <source>
        <dbReference type="Proteomes" id="UP000199144"/>
    </source>
</evidence>
<keyword evidence="3" id="KW-1185">Reference proteome</keyword>
<name>A0A1I4LGY3_9RHOB</name>
<dbReference type="SUPFAM" id="SSF51182">
    <property type="entry name" value="RmlC-like cupins"/>
    <property type="match status" value="1"/>
</dbReference>
<dbReference type="Pfam" id="PF07883">
    <property type="entry name" value="Cupin_2"/>
    <property type="match status" value="1"/>
</dbReference>
<dbReference type="Proteomes" id="UP000199144">
    <property type="component" value="Unassembled WGS sequence"/>
</dbReference>
<evidence type="ECO:0000259" key="1">
    <source>
        <dbReference type="Pfam" id="PF07883"/>
    </source>
</evidence>
<sequence length="150" mass="15952">MPMTQLNDYVVQQDFAPAAANDNPAGFVVALDDQPIEGGFDPAFGDVTWQTLISRDRTPSNGVVLGVANFPAHGVLHLHRHTPPEFYFGLSGSGTVMLDGQPVEILPGVAVFIPSNTEHGVTAGPEGLAFAYGFGEDAFSDIEYRFSAAQ</sequence>
<dbReference type="InterPro" id="IPR014710">
    <property type="entry name" value="RmlC-like_jellyroll"/>
</dbReference>
<dbReference type="EMBL" id="FOTQ01000002">
    <property type="protein sequence ID" value="SFL90232.1"/>
    <property type="molecule type" value="Genomic_DNA"/>
</dbReference>
<reference evidence="2 3" key="1">
    <citation type="submission" date="2016-10" db="EMBL/GenBank/DDBJ databases">
        <authorList>
            <person name="de Groot N.N."/>
        </authorList>
    </citation>
    <scope>NUCLEOTIDE SEQUENCE [LARGE SCALE GENOMIC DNA]</scope>
    <source>
        <strain evidence="2 3">DSM 15283</strain>
    </source>
</reference>
<protein>
    <submittedName>
        <fullName evidence="2">Dimethylsulfoniopropionate lyase DddW</fullName>
    </submittedName>
</protein>
<evidence type="ECO:0000313" key="2">
    <source>
        <dbReference type="EMBL" id="SFL90232.1"/>
    </source>
</evidence>